<reference evidence="4" key="2">
    <citation type="submission" date="2023-06" db="EMBL/GenBank/DDBJ databases">
        <authorList>
            <consortium name="Lawrence Berkeley National Laboratory"/>
            <person name="Mondo S.J."/>
            <person name="Hensen N."/>
            <person name="Bonometti L."/>
            <person name="Westerberg I."/>
            <person name="Brannstrom I.O."/>
            <person name="Guillou S."/>
            <person name="Cros-Aarteil S."/>
            <person name="Calhoun S."/>
            <person name="Haridas S."/>
            <person name="Kuo A."/>
            <person name="Pangilinan J."/>
            <person name="Riley R."/>
            <person name="Labutti K."/>
            <person name="Andreopoulos B."/>
            <person name="Lipzen A."/>
            <person name="Chen C."/>
            <person name="Yanf M."/>
            <person name="Daum C."/>
            <person name="Ng V."/>
            <person name="Clum A."/>
            <person name="Steindorff A."/>
            <person name="Ohm R."/>
            <person name="Martin F."/>
            <person name="Silar P."/>
            <person name="Natvig D."/>
            <person name="Lalanne C."/>
            <person name="Gautier V."/>
            <person name="Ament-Velasquez S.L."/>
            <person name="Kruys A."/>
            <person name="Hutchinson M.I."/>
            <person name="Powell A.J."/>
            <person name="Barry K."/>
            <person name="Miller A.N."/>
            <person name="Grigoriev I.V."/>
            <person name="Debuchy R."/>
            <person name="Gladieux P."/>
            <person name="Thoren M.H."/>
            <person name="Johannesson H."/>
        </authorList>
    </citation>
    <scope>NUCLEOTIDE SEQUENCE</scope>
    <source>
        <strain evidence="4">CBS 626.80</strain>
    </source>
</reference>
<organism evidence="4 5">
    <name type="scientific">Pseudoneurospora amorphoporcata</name>
    <dbReference type="NCBI Taxonomy" id="241081"/>
    <lineage>
        <taxon>Eukaryota</taxon>
        <taxon>Fungi</taxon>
        <taxon>Dikarya</taxon>
        <taxon>Ascomycota</taxon>
        <taxon>Pezizomycotina</taxon>
        <taxon>Sordariomycetes</taxon>
        <taxon>Sordariomycetidae</taxon>
        <taxon>Sordariales</taxon>
        <taxon>Sordariaceae</taxon>
        <taxon>Pseudoneurospora</taxon>
    </lineage>
</organism>
<gene>
    <name evidence="4" type="ORF">QBC32DRAFT_367691</name>
</gene>
<feature type="transmembrane region" description="Helical" evidence="3">
    <location>
        <begin position="282"/>
        <end position="305"/>
    </location>
</feature>
<feature type="compositionally biased region" description="Polar residues" evidence="2">
    <location>
        <begin position="199"/>
        <end position="213"/>
    </location>
</feature>
<keyword evidence="3" id="KW-1133">Transmembrane helix</keyword>
<accession>A0AAN6P2X2</accession>
<keyword evidence="3" id="KW-0812">Transmembrane</keyword>
<evidence type="ECO:0000313" key="4">
    <source>
        <dbReference type="EMBL" id="KAK3955499.1"/>
    </source>
</evidence>
<feature type="compositionally biased region" description="Low complexity" evidence="2">
    <location>
        <begin position="462"/>
        <end position="473"/>
    </location>
</feature>
<keyword evidence="5" id="KW-1185">Reference proteome</keyword>
<evidence type="ECO:0000256" key="1">
    <source>
        <dbReference type="SAM" id="Coils"/>
    </source>
</evidence>
<feature type="coiled-coil region" evidence="1">
    <location>
        <begin position="166"/>
        <end position="193"/>
    </location>
</feature>
<sequence>MGLDSGLIHHSFNVFNTFMFFCFFFSLIFLISPASCASKDYDSYEAGLETLSKRWTIGGGGVEEVPELAEKSNNYALTQKTNHDDTPLPLLPSTTITTTSILLTTSTITPPPSFLQGRLLHGRQNPDCDNANAIADLQSQIGSLSSQLSALSSSSQSLSHASQQKSQQLSQSLQQASQSLVQASQRLSQTEQSLASARITQQAAEQASRSATQAAADMSRQMTEMSRSMGQSAIQEVSRVSREASQSAEERVKRVVESLAAVGKDGDGDDGAEGGKGANVPVLLGAVVGGVVGSSVLTGLGVVLFMRRGGRRRSKGRVVGEKEGDGGGEVIYVGPGSAGSGHDIGTSNSRGGSSSSISNSRTPSTRDENVKSYPGSVICVASTDSNTPSTAGSGTRVASPSILSTSAGGIKLVSDYEDESVYNDGDNGGPPPSSRGARMEGNRTALSPPPPAIPPRARSRSRPAPAETTAPPAFIAENPVPPAPVAPAAAAAAAAAALLSPFPPRLKSVRSGVDTVPVRLKDRQSISDEARGVGCAVSYYSPGLPPPPVRPALGAPKWAPLTIPGYGDDAKPLSSSGSGFKLDNPPPPGVAAANKRKSRGARDTRLSIFPGPSPSLTPSTQGWSSSPLTGTEEEKEERGRGRPSQKRQQTQPTKTKTQGTNRQQTPSPIPTLEAWLKRGMSSTRVPVRTGRAGPSSLSGASPRSAPTSNLRRQSYTARLREQAQQQHLLGADADDGGRGEDRPIRQS</sequence>
<feature type="compositionally biased region" description="Polar residues" evidence="2">
    <location>
        <begin position="220"/>
        <end position="232"/>
    </location>
</feature>
<keyword evidence="3" id="KW-0472">Membrane</keyword>
<dbReference type="Gene3D" id="1.20.120.810">
    <property type="entry name" value="Vinculin, Vh2 four-helix bundle"/>
    <property type="match status" value="1"/>
</dbReference>
<evidence type="ECO:0000256" key="2">
    <source>
        <dbReference type="SAM" id="MobiDB-lite"/>
    </source>
</evidence>
<name>A0AAN6P2X2_9PEZI</name>
<feature type="compositionally biased region" description="Low complexity" evidence="2">
    <location>
        <begin position="344"/>
        <end position="363"/>
    </location>
</feature>
<keyword evidence="1" id="KW-0175">Coiled coil</keyword>
<feature type="region of interest" description="Disordered" evidence="2">
    <location>
        <begin position="311"/>
        <end position="373"/>
    </location>
</feature>
<dbReference type="AlphaFoldDB" id="A0AAN6P2X2"/>
<feature type="transmembrane region" description="Helical" evidence="3">
    <location>
        <begin position="12"/>
        <end position="31"/>
    </location>
</feature>
<feature type="compositionally biased region" description="Basic and acidic residues" evidence="2">
    <location>
        <begin position="735"/>
        <end position="747"/>
    </location>
</feature>
<dbReference type="EMBL" id="MU859075">
    <property type="protein sequence ID" value="KAK3955499.1"/>
    <property type="molecule type" value="Genomic_DNA"/>
</dbReference>
<feature type="compositionally biased region" description="Polar residues" evidence="2">
    <location>
        <begin position="695"/>
        <end position="727"/>
    </location>
</feature>
<reference evidence="4" key="1">
    <citation type="journal article" date="2023" name="Mol. Phylogenet. Evol.">
        <title>Genome-scale phylogeny and comparative genomics of the fungal order Sordariales.</title>
        <authorList>
            <person name="Hensen N."/>
            <person name="Bonometti L."/>
            <person name="Westerberg I."/>
            <person name="Brannstrom I.O."/>
            <person name="Guillou S."/>
            <person name="Cros-Aarteil S."/>
            <person name="Calhoun S."/>
            <person name="Haridas S."/>
            <person name="Kuo A."/>
            <person name="Mondo S."/>
            <person name="Pangilinan J."/>
            <person name="Riley R."/>
            <person name="LaButti K."/>
            <person name="Andreopoulos B."/>
            <person name="Lipzen A."/>
            <person name="Chen C."/>
            <person name="Yan M."/>
            <person name="Daum C."/>
            <person name="Ng V."/>
            <person name="Clum A."/>
            <person name="Steindorff A."/>
            <person name="Ohm R.A."/>
            <person name="Martin F."/>
            <person name="Silar P."/>
            <person name="Natvig D.O."/>
            <person name="Lalanne C."/>
            <person name="Gautier V."/>
            <person name="Ament-Velasquez S.L."/>
            <person name="Kruys A."/>
            <person name="Hutchinson M.I."/>
            <person name="Powell A.J."/>
            <person name="Barry K."/>
            <person name="Miller A.N."/>
            <person name="Grigoriev I.V."/>
            <person name="Debuchy R."/>
            <person name="Gladieux P."/>
            <person name="Hiltunen Thoren M."/>
            <person name="Johannesson H."/>
        </authorList>
    </citation>
    <scope>NUCLEOTIDE SEQUENCE</scope>
    <source>
        <strain evidence="4">CBS 626.80</strain>
    </source>
</reference>
<comment type="caution">
    <text evidence="4">The sequence shown here is derived from an EMBL/GenBank/DDBJ whole genome shotgun (WGS) entry which is preliminary data.</text>
</comment>
<feature type="compositionally biased region" description="Polar residues" evidence="2">
    <location>
        <begin position="614"/>
        <end position="628"/>
    </location>
</feature>
<feature type="compositionally biased region" description="Low complexity" evidence="2">
    <location>
        <begin position="646"/>
        <end position="660"/>
    </location>
</feature>
<dbReference type="Proteomes" id="UP001303222">
    <property type="component" value="Unassembled WGS sequence"/>
</dbReference>
<evidence type="ECO:0000256" key="3">
    <source>
        <dbReference type="SAM" id="Phobius"/>
    </source>
</evidence>
<feature type="region of interest" description="Disordered" evidence="2">
    <location>
        <begin position="419"/>
        <end position="476"/>
    </location>
</feature>
<protein>
    <submittedName>
        <fullName evidence="4">Uncharacterized protein</fullName>
    </submittedName>
</protein>
<evidence type="ECO:0000313" key="5">
    <source>
        <dbReference type="Proteomes" id="UP001303222"/>
    </source>
</evidence>
<feature type="region of interest" description="Disordered" evidence="2">
    <location>
        <begin position="199"/>
        <end position="232"/>
    </location>
</feature>
<proteinExistence type="predicted"/>
<feature type="region of interest" description="Disordered" evidence="2">
    <location>
        <begin position="554"/>
        <end position="747"/>
    </location>
</feature>